<dbReference type="STRING" id="45351.A7T4B2"/>
<accession>A7T4B2</accession>
<reference evidence="3 4" key="1">
    <citation type="journal article" date="2007" name="Science">
        <title>Sea anemone genome reveals ancestral eumetazoan gene repertoire and genomic organization.</title>
        <authorList>
            <person name="Putnam N.H."/>
            <person name="Srivastava M."/>
            <person name="Hellsten U."/>
            <person name="Dirks B."/>
            <person name="Chapman J."/>
            <person name="Salamov A."/>
            <person name="Terry A."/>
            <person name="Shapiro H."/>
            <person name="Lindquist E."/>
            <person name="Kapitonov V.V."/>
            <person name="Jurka J."/>
            <person name="Genikhovich G."/>
            <person name="Grigoriev I.V."/>
            <person name="Lucas S.M."/>
            <person name="Steele R.E."/>
            <person name="Finnerty J.R."/>
            <person name="Technau U."/>
            <person name="Martindale M.Q."/>
            <person name="Rokhsar D.S."/>
        </authorList>
    </citation>
    <scope>NUCLEOTIDE SEQUENCE [LARGE SCALE GENOMIC DNA]</scope>
    <source>
        <strain evidence="4">CH2 X CH6</strain>
    </source>
</reference>
<evidence type="ECO:0000313" key="3">
    <source>
        <dbReference type="EMBL" id="EDO29200.1"/>
    </source>
</evidence>
<dbReference type="InterPro" id="IPR013022">
    <property type="entry name" value="Xyl_isomerase-like_TIM-brl"/>
</dbReference>
<evidence type="ECO:0000256" key="1">
    <source>
        <dbReference type="ARBA" id="ARBA00023235"/>
    </source>
</evidence>
<dbReference type="Proteomes" id="UP000001593">
    <property type="component" value="Unassembled WGS sequence"/>
</dbReference>
<evidence type="ECO:0000259" key="2">
    <source>
        <dbReference type="Pfam" id="PF01261"/>
    </source>
</evidence>
<dbReference type="Pfam" id="PF01261">
    <property type="entry name" value="AP_endonuc_2"/>
    <property type="match status" value="1"/>
</dbReference>
<feature type="domain" description="Xylose isomerase-like TIM barrel" evidence="2">
    <location>
        <begin position="1"/>
        <end position="68"/>
    </location>
</feature>
<dbReference type="EMBL" id="DS470823">
    <property type="protein sequence ID" value="EDO29200.1"/>
    <property type="molecule type" value="Genomic_DNA"/>
</dbReference>
<dbReference type="InParanoid" id="A7T4B2"/>
<dbReference type="FunFam" id="3.20.20.150:FF:000074">
    <property type="entry name" value="Predicted protein"/>
    <property type="match status" value="1"/>
</dbReference>
<keyword evidence="4" id="KW-1185">Reference proteome</keyword>
<dbReference type="Gene3D" id="3.20.20.150">
    <property type="entry name" value="Divalent-metal-dependent TIM barrel enzymes"/>
    <property type="match status" value="1"/>
</dbReference>
<dbReference type="InterPro" id="IPR036237">
    <property type="entry name" value="Xyl_isomerase-like_sf"/>
</dbReference>
<dbReference type="InterPro" id="IPR050417">
    <property type="entry name" value="Sugar_Epim/Isomerase"/>
</dbReference>
<dbReference type="HOGENOM" id="CLU_2493196_0_0_1"/>
<dbReference type="PANTHER" id="PTHR43489">
    <property type="entry name" value="ISOMERASE"/>
    <property type="match status" value="1"/>
</dbReference>
<protein>
    <recommendedName>
        <fullName evidence="2">Xylose isomerase-like TIM barrel domain-containing protein</fullName>
    </recommendedName>
</protein>
<evidence type="ECO:0000313" key="4">
    <source>
        <dbReference type="Proteomes" id="UP000001593"/>
    </source>
</evidence>
<name>A7T4B2_NEMVE</name>
<feature type="non-terminal residue" evidence="3">
    <location>
        <position position="1"/>
    </location>
</feature>
<dbReference type="AlphaFoldDB" id="A7T4B2"/>
<dbReference type="eggNOG" id="KOG4518">
    <property type="taxonomic scope" value="Eukaryota"/>
</dbReference>
<keyword evidence="1" id="KW-0413">Isomerase</keyword>
<sequence length="75" mass="8547">DLFHAQRGHGNLTQTLTDYMPYIGHIQISQVPSRHEPDSDGEINYPFIFHTIAKLGYKGWVGCEYTPRGKTQLTV</sequence>
<organism evidence="3 4">
    <name type="scientific">Nematostella vectensis</name>
    <name type="common">Starlet sea anemone</name>
    <dbReference type="NCBI Taxonomy" id="45351"/>
    <lineage>
        <taxon>Eukaryota</taxon>
        <taxon>Metazoa</taxon>
        <taxon>Cnidaria</taxon>
        <taxon>Anthozoa</taxon>
        <taxon>Hexacorallia</taxon>
        <taxon>Actiniaria</taxon>
        <taxon>Edwardsiidae</taxon>
        <taxon>Nematostella</taxon>
    </lineage>
</organism>
<dbReference type="PhylomeDB" id="A7T4B2"/>
<proteinExistence type="predicted"/>
<dbReference type="PANTHER" id="PTHR43489:SF6">
    <property type="entry name" value="HYDROXYPYRUVATE ISOMERASE-RELATED"/>
    <property type="match status" value="1"/>
</dbReference>
<dbReference type="SUPFAM" id="SSF51658">
    <property type="entry name" value="Xylose isomerase-like"/>
    <property type="match status" value="1"/>
</dbReference>
<gene>
    <name evidence="3" type="ORF">NEMVEDRAFT_v1g145386</name>
</gene>
<dbReference type="GO" id="GO:0016853">
    <property type="term" value="F:isomerase activity"/>
    <property type="evidence" value="ECO:0007669"/>
    <property type="project" value="UniProtKB-KW"/>
</dbReference>